<name>A0ABY6HR37_9ARCH</name>
<dbReference type="EMBL" id="CP104013">
    <property type="protein sequence ID" value="UYP45969.1"/>
    <property type="molecule type" value="Genomic_DNA"/>
</dbReference>
<keyword evidence="1 4" id="KW-0805">Transcription regulation</keyword>
<dbReference type="InterPro" id="IPR020886">
    <property type="entry name" value="MTH_967-like"/>
</dbReference>
<keyword evidence="7" id="KW-1185">Reference proteome</keyword>
<dbReference type="CDD" id="cd00093">
    <property type="entry name" value="HTH_XRE"/>
    <property type="match status" value="1"/>
</dbReference>
<dbReference type="HAMAP" id="MF_00584">
    <property type="entry name" value="HTH_type_cro_C1"/>
    <property type="match status" value="1"/>
</dbReference>
<dbReference type="SUPFAM" id="SSF47413">
    <property type="entry name" value="lambda repressor-like DNA-binding domains"/>
    <property type="match status" value="1"/>
</dbReference>
<dbReference type="Pfam" id="PF26553">
    <property type="entry name" value="PDDEXK_19"/>
    <property type="match status" value="1"/>
</dbReference>
<dbReference type="SMART" id="SM00530">
    <property type="entry name" value="HTH_XRE"/>
    <property type="match status" value="1"/>
</dbReference>
<evidence type="ECO:0000256" key="3">
    <source>
        <dbReference type="ARBA" id="ARBA00023163"/>
    </source>
</evidence>
<evidence type="ECO:0000256" key="1">
    <source>
        <dbReference type="ARBA" id="ARBA00023015"/>
    </source>
</evidence>
<proteinExistence type="inferred from homology"/>
<organism evidence="6 7">
    <name type="scientific">Candidatus Lokiarchaeum ossiferum</name>
    <dbReference type="NCBI Taxonomy" id="2951803"/>
    <lineage>
        <taxon>Archaea</taxon>
        <taxon>Promethearchaeati</taxon>
        <taxon>Promethearchaeota</taxon>
        <taxon>Promethearchaeia</taxon>
        <taxon>Promethearchaeales</taxon>
        <taxon>Promethearchaeaceae</taxon>
        <taxon>Candidatus Lokiarchaeum</taxon>
    </lineage>
</organism>
<evidence type="ECO:0000256" key="2">
    <source>
        <dbReference type="ARBA" id="ARBA00023125"/>
    </source>
</evidence>
<dbReference type="Proteomes" id="UP001208689">
    <property type="component" value="Chromosome"/>
</dbReference>
<dbReference type="InterPro" id="IPR001387">
    <property type="entry name" value="Cro/C1-type_HTH"/>
</dbReference>
<gene>
    <name evidence="6" type="ORF">NEF87_002254</name>
</gene>
<reference evidence="6" key="1">
    <citation type="submission" date="2022-09" db="EMBL/GenBank/DDBJ databases">
        <title>Actin cytoskeleton and complex cell architecture in an #Asgard archaeon.</title>
        <authorList>
            <person name="Ponce Toledo R.I."/>
            <person name="Schleper C."/>
            <person name="Rodrigues Oliveira T."/>
            <person name="Wollweber F."/>
            <person name="Xu J."/>
            <person name="Rittmann S."/>
            <person name="Klingl A."/>
            <person name="Pilhofer M."/>
        </authorList>
    </citation>
    <scope>NUCLEOTIDE SEQUENCE</scope>
    <source>
        <strain evidence="6">B-35</strain>
    </source>
</reference>
<accession>A0ABY6HR37</accession>
<keyword evidence="2 4" id="KW-0238">DNA-binding</keyword>
<evidence type="ECO:0000313" key="7">
    <source>
        <dbReference type="Proteomes" id="UP001208689"/>
    </source>
</evidence>
<dbReference type="InterPro" id="IPR010982">
    <property type="entry name" value="Lambda_DNA-bd_dom_sf"/>
</dbReference>
<dbReference type="InterPro" id="IPR059051">
    <property type="entry name" value="MTH_967_PDDEXK"/>
</dbReference>
<evidence type="ECO:0000259" key="5">
    <source>
        <dbReference type="PROSITE" id="PS50943"/>
    </source>
</evidence>
<dbReference type="Gene3D" id="1.10.260.40">
    <property type="entry name" value="lambda repressor-like DNA-binding domains"/>
    <property type="match status" value="1"/>
</dbReference>
<dbReference type="PROSITE" id="PS50943">
    <property type="entry name" value="HTH_CROC1"/>
    <property type="match status" value="1"/>
</dbReference>
<feature type="domain" description="HTH cro/C1-type" evidence="5">
    <location>
        <begin position="141"/>
        <end position="199"/>
    </location>
</feature>
<sequence length="354" mass="41005">MISHQDIYSNSMGFLKEAGYDVFVNIYSGMEMCFEIIARHKSKSEYAPNLLIKIIENIDSIKPHIVNEIKLVSRLMAAIPLLIAVKNRHTLLEDDSIYIRKDLIAINLYTFHKIIQSPQIPMALAFAKKGGLFFDVNGEKLSDLRKKHNLSRKSLAEKIDLSPKAISQYELKNMRTSIDHANKMELLFGESVIEPLDFFKFLKNSMRAFKLDSALQKRISSKTREFMGEINEIVNDAGYQVFWPRTSPFDLFVYQEDEEGRDIADYTFVGGTQCDRIFASPRHEAQKEFIQHVPRQNSSGVVYDENIYDEEIAKQNAVPYILPKEFKELEHPDQFKKLIKKRRNSTQKSQDHSL</sequence>
<evidence type="ECO:0000313" key="6">
    <source>
        <dbReference type="EMBL" id="UYP45969.1"/>
    </source>
</evidence>
<evidence type="ECO:0000256" key="4">
    <source>
        <dbReference type="HAMAP-Rule" id="MF_00584"/>
    </source>
</evidence>
<keyword evidence="3 4" id="KW-0804">Transcription</keyword>
<protein>
    <recommendedName>
        <fullName evidence="4">Putative HTH-type transcriptional regulatory protein NEF87_002254</fullName>
    </recommendedName>
</protein>
<dbReference type="Pfam" id="PF01381">
    <property type="entry name" value="HTH_3"/>
    <property type="match status" value="1"/>
</dbReference>